<name>A0ABV1H9U9_9FIRM</name>
<dbReference type="RefSeq" id="WP_353529431.1">
    <property type="nucleotide sequence ID" value="NZ_JBBMEX010000001.1"/>
</dbReference>
<dbReference type="Gene3D" id="3.80.10.10">
    <property type="entry name" value="Ribonuclease Inhibitor"/>
    <property type="match status" value="2"/>
</dbReference>
<dbReference type="SUPFAM" id="SSF52058">
    <property type="entry name" value="L domain-like"/>
    <property type="match status" value="1"/>
</dbReference>
<proteinExistence type="predicted"/>
<sequence>MKKIQRSIIFVIGILLWVMQGQSVFAAGSTELLSGTIANTTISYRLTEDGTLTIYSDNIEEMPNYTVNSTVPWAAQKDKIKKVQINSYLKNIGDYAFYGCDSLESVVIQDSKLTEIGIAAFKNCKNLKTINIPETVKAIGTMGFANCNSLQSTKKSPVVIPKGNTEIMDFAFAGCKSMQYIKIPASVEMIGNCAFFECDFLSEIEIEEGQLQEIGDYAFTDCEMESIVIPSKTGKIGEYAFSDCKRLEKIWFLYANGTDTQEIAGNMLQGSSHVNALYLYSGKSYESWAKNNGFSDKLIYIHNMSSDNSNYKVYLGGVPYGQYSAVYNGQQIKPAVKLYYSGKEVSAEDYSVTYSNNVNAGDQATVQIVGKNAYYGKMSLKFTIKQYPLTSNCEISDVQNQSYTGYAITPKISVMCGNYTLKENTDYTVDYSNNKEAGDQTAVITVKGKGNYTGVLQKKFSIVKKSIAGAKIQIHDKSIYKKGKRIKPRVTVTYQNQTLLAGRDYKLSYSNNKKVSKKAVVKIQGIGMYSGTLQKKFTIYPPKANLVVTKKSIKVKNWEKDKGFTILYKYKVDKGKYCKKPVNGNGLAKALKKHKGHKITIKAALKCNGITGAYSQGKKLKLK</sequence>
<dbReference type="PANTHER" id="PTHR45661">
    <property type="entry name" value="SURFACE ANTIGEN"/>
    <property type="match status" value="1"/>
</dbReference>
<dbReference type="InterPro" id="IPR032675">
    <property type="entry name" value="LRR_dom_sf"/>
</dbReference>
<dbReference type="EMBL" id="JBBMEX010000001">
    <property type="protein sequence ID" value="MEQ2556471.1"/>
    <property type="molecule type" value="Genomic_DNA"/>
</dbReference>
<dbReference type="Pfam" id="PF13306">
    <property type="entry name" value="LRR_5"/>
    <property type="match status" value="2"/>
</dbReference>
<evidence type="ECO:0000313" key="2">
    <source>
        <dbReference type="Proteomes" id="UP001454489"/>
    </source>
</evidence>
<organism evidence="1 2">
    <name type="scientific">Maccoyibacter intestinihominis</name>
    <dbReference type="NCBI Taxonomy" id="3133499"/>
    <lineage>
        <taxon>Bacteria</taxon>
        <taxon>Bacillati</taxon>
        <taxon>Bacillota</taxon>
        <taxon>Clostridia</taxon>
        <taxon>Lachnospirales</taxon>
        <taxon>Lachnospiraceae</taxon>
        <taxon>Maccoyibacter</taxon>
    </lineage>
</organism>
<keyword evidence="2" id="KW-1185">Reference proteome</keyword>
<gene>
    <name evidence="1" type="ORF">WMO43_01065</name>
</gene>
<dbReference type="InterPro" id="IPR053139">
    <property type="entry name" value="Surface_bspA-like"/>
</dbReference>
<dbReference type="PANTHER" id="PTHR45661:SF3">
    <property type="entry name" value="IG-LIKE DOMAIN-CONTAINING PROTEIN"/>
    <property type="match status" value="1"/>
</dbReference>
<evidence type="ECO:0000313" key="1">
    <source>
        <dbReference type="EMBL" id="MEQ2556471.1"/>
    </source>
</evidence>
<accession>A0ABV1H9U9</accession>
<protein>
    <submittedName>
        <fullName evidence="1">Leucine-rich repeat domain-containing protein</fullName>
    </submittedName>
</protein>
<dbReference type="InterPro" id="IPR026906">
    <property type="entry name" value="LRR_5"/>
</dbReference>
<comment type="caution">
    <text evidence="1">The sequence shown here is derived from an EMBL/GenBank/DDBJ whole genome shotgun (WGS) entry which is preliminary data.</text>
</comment>
<reference evidence="1 2" key="1">
    <citation type="submission" date="2024-03" db="EMBL/GenBank/DDBJ databases">
        <title>Human intestinal bacterial collection.</title>
        <authorList>
            <person name="Pauvert C."/>
            <person name="Hitch T.C.A."/>
            <person name="Clavel T."/>
        </authorList>
    </citation>
    <scope>NUCLEOTIDE SEQUENCE [LARGE SCALE GENOMIC DNA]</scope>
    <source>
        <strain evidence="1 2">CLA-AA-H185</strain>
    </source>
</reference>
<dbReference type="Proteomes" id="UP001454489">
    <property type="component" value="Unassembled WGS sequence"/>
</dbReference>